<dbReference type="RefSeq" id="YP_009036621.1">
    <property type="nucleotide sequence ID" value="NC_024213.1"/>
</dbReference>
<dbReference type="KEGG" id="vg:19526172"/>
<feature type="region of interest" description="Disordered" evidence="1">
    <location>
        <begin position="255"/>
        <end position="323"/>
    </location>
</feature>
<feature type="compositionally biased region" description="Low complexity" evidence="1">
    <location>
        <begin position="274"/>
        <end position="314"/>
    </location>
</feature>
<reference evidence="3" key="1">
    <citation type="submission" date="2014-09" db="EMBL/GenBank/DDBJ databases">
        <authorList>
            <person name="Sauder A.B."/>
            <person name="McKenzie Q.R."/>
            <person name="Temple L.M."/>
            <person name="Alexis B.K."/>
            <person name="Al-Atrache Z."/>
            <person name="Lewis L.O."/>
            <person name="Loesser-Casey K.E."/>
            <person name="Mitchell K.J."/>
        </authorList>
    </citation>
    <scope>NUCLEOTIDE SEQUENCE [LARGE SCALE GENOMIC DNA]</scope>
</reference>
<dbReference type="EMBL" id="KJ489399">
    <property type="protein sequence ID" value="AHZ10190.1"/>
    <property type="molecule type" value="Genomic_DNA"/>
</dbReference>
<dbReference type="Proteomes" id="UP000026900">
    <property type="component" value="Segment"/>
</dbReference>
<feature type="compositionally biased region" description="Gly residues" evidence="1">
    <location>
        <begin position="17"/>
        <end position="27"/>
    </location>
</feature>
<evidence type="ECO:0000256" key="1">
    <source>
        <dbReference type="SAM" id="MobiDB-lite"/>
    </source>
</evidence>
<feature type="region of interest" description="Disordered" evidence="1">
    <location>
        <begin position="13"/>
        <end position="33"/>
    </location>
</feature>
<dbReference type="GeneID" id="19526172"/>
<protein>
    <recommendedName>
        <fullName evidence="4">SsDNA binding domain protein</fullName>
    </recommendedName>
</protein>
<evidence type="ECO:0008006" key="4">
    <source>
        <dbReference type="Google" id="ProtNLM"/>
    </source>
</evidence>
<accession>A0A024B184</accession>
<keyword evidence="3" id="KW-1185">Reference proteome</keyword>
<evidence type="ECO:0000313" key="3">
    <source>
        <dbReference type="Proteomes" id="UP000026900"/>
    </source>
</evidence>
<organism evidence="2 3">
    <name type="scientific">Bacillus phage Hakuna</name>
    <dbReference type="NCBI Taxonomy" id="1486659"/>
    <lineage>
        <taxon>Viruses</taxon>
        <taxon>Duplodnaviria</taxon>
        <taxon>Heunggongvirae</taxon>
        <taxon>Uroviricota</taxon>
        <taxon>Caudoviricetes</taxon>
        <taxon>Herelleviridae</taxon>
        <taxon>Bastillevirinae</taxon>
        <taxon>Wphvirus</taxon>
        <taxon>Wphvirus hakuna</taxon>
    </lineage>
</organism>
<evidence type="ECO:0000313" key="2">
    <source>
        <dbReference type="EMBL" id="AHZ10190.1"/>
    </source>
</evidence>
<sequence length="357" mass="38815">MVNFADIIEQQRKELEGSGGGRGGSGNSGNNPKVVYPTAKHKRLFLSKEEPEVFIQILPSADLFGKFAEHCRKIFLSATTKNQKKLSNTFTLTGKKDGSLFLDAKIDEWTAKEMIPTPFGGQQKPKQFFTINCVKIIENPDGTQFQERDEKGKLVVRLFDVPHSAMKTINAALTDKRLAGGRQLSFLDPNAGSPVLIQKPKQGQMEAPVTVYQNQLPPLGEGWQNELEDLSFHGRATELLENGLNWVQRFADVMEGKNSNDPDSNVTKEGGQSAPATTNQPVTPTNTAPATNPYTTQAATTQTQPVKAAPAAPAKTEEVKVDDLEGVDLDTPLGDTEIDLGDLDAVDIDALINEAGL</sequence>
<name>A0A024B184_9CAUD</name>
<proteinExistence type="predicted"/>